<protein>
    <submittedName>
        <fullName evidence="1">Unannotated protein</fullName>
    </submittedName>
</protein>
<dbReference type="AlphaFoldDB" id="A0A6J7DWD4"/>
<proteinExistence type="predicted"/>
<dbReference type="EMBL" id="CAFBLK010000200">
    <property type="protein sequence ID" value="CAB4874861.1"/>
    <property type="molecule type" value="Genomic_DNA"/>
</dbReference>
<sequence>MDTDIQIARGLIGAASIPGGPTQEQMNLIQSLLHGYFGSDADAEKLSALSPENLAAIVDPDDRHRVADLLVVLEFCRHPYDEAQADLVEKYVGALGVDEPMLILARDAIQGEVEKVAADWSRLNAPPSGERAIAEQDRDYGAKLRALENCPPLSLGRTYFQYYQQFDSPFPGEDGGPHPSVASHDFDHVITGYDTDPPGELALQAMLLASNGFQDHFSSLVASLLLYESASLPFLTIIPKEAVLDRDGAMDLLANGFLRGQMTTVDCRSLDHMAIVNRPLAEIRRDCGIEPLSQPAHWDR</sequence>
<evidence type="ECO:0000313" key="1">
    <source>
        <dbReference type="EMBL" id="CAB4874861.1"/>
    </source>
</evidence>
<accession>A0A6J7DWD4</accession>
<reference evidence="1" key="1">
    <citation type="submission" date="2020-05" db="EMBL/GenBank/DDBJ databases">
        <authorList>
            <person name="Chiriac C."/>
            <person name="Salcher M."/>
            <person name="Ghai R."/>
            <person name="Kavagutti S V."/>
        </authorList>
    </citation>
    <scope>NUCLEOTIDE SEQUENCE</scope>
</reference>
<name>A0A6J7DWD4_9ZZZZ</name>
<organism evidence="1">
    <name type="scientific">freshwater metagenome</name>
    <dbReference type="NCBI Taxonomy" id="449393"/>
    <lineage>
        <taxon>unclassified sequences</taxon>
        <taxon>metagenomes</taxon>
        <taxon>ecological metagenomes</taxon>
    </lineage>
</organism>
<gene>
    <name evidence="1" type="ORF">UFOPK3317_01092</name>
</gene>